<dbReference type="GO" id="GO:0071555">
    <property type="term" value="P:cell wall organization"/>
    <property type="evidence" value="ECO:0007669"/>
    <property type="project" value="UniProtKB-KW"/>
</dbReference>
<evidence type="ECO:0000259" key="17">
    <source>
        <dbReference type="PROSITE" id="PS50975"/>
    </source>
</evidence>
<dbReference type="SUPFAM" id="SSF52440">
    <property type="entry name" value="PreATP-grasp domain"/>
    <property type="match status" value="1"/>
</dbReference>
<feature type="active site" evidence="14">
    <location>
        <position position="16"/>
    </location>
</feature>
<accession>A0A410K0X8</accession>
<dbReference type="KEGG" id="gtl:EP073_11935"/>
<evidence type="ECO:0000256" key="6">
    <source>
        <dbReference type="ARBA" id="ARBA00022598"/>
    </source>
</evidence>
<keyword evidence="7 16" id="KW-0547">Nucleotide-binding</keyword>
<comment type="catalytic activity">
    <reaction evidence="12 13">
        <text>2 D-alanine + ATP = D-alanyl-D-alanine + ADP + phosphate + H(+)</text>
        <dbReference type="Rhea" id="RHEA:11224"/>
        <dbReference type="ChEBI" id="CHEBI:15378"/>
        <dbReference type="ChEBI" id="CHEBI:30616"/>
        <dbReference type="ChEBI" id="CHEBI:43474"/>
        <dbReference type="ChEBI" id="CHEBI:57416"/>
        <dbReference type="ChEBI" id="CHEBI:57822"/>
        <dbReference type="ChEBI" id="CHEBI:456216"/>
        <dbReference type="EC" id="6.3.2.4"/>
    </reaction>
</comment>
<sequence length="295" mass="32209">MKSKKVAVLYGGLSAEREVSLRSGTAAAKALTEAGFTDVTLIDAGHDLPARLLELKPDVCFNSLHGTFGEDGRIQGMLELMDIPCTGSGSQSSTIAFDKLLSKVIFALNNVPTPEYVQLTRESRAPFLPCVIKPCRQGSTIGITVAKTEEEFVKGKKEAFEYDERVIAERFINGKELTIGILSSKVLPIIWIRPKSGFYDYQSKYTKGATAYVFETELTEDEDKLIKSTALQAFESLGCASYGRVDIMYDGKTPWVLEINTLPGLTETSLLPQAAAKTGISFPELVTAMISDALR</sequence>
<dbReference type="InterPro" id="IPR011761">
    <property type="entry name" value="ATP-grasp"/>
</dbReference>
<feature type="domain" description="ATP-grasp" evidence="17">
    <location>
        <begin position="103"/>
        <end position="291"/>
    </location>
</feature>
<keyword evidence="19" id="KW-1185">Reference proteome</keyword>
<evidence type="ECO:0000256" key="5">
    <source>
        <dbReference type="ARBA" id="ARBA00022490"/>
    </source>
</evidence>
<evidence type="ECO:0000256" key="1">
    <source>
        <dbReference type="ARBA" id="ARBA00001936"/>
    </source>
</evidence>
<evidence type="ECO:0000256" key="11">
    <source>
        <dbReference type="ARBA" id="ARBA00023316"/>
    </source>
</evidence>
<dbReference type="PANTHER" id="PTHR23132:SF23">
    <property type="entry name" value="D-ALANINE--D-ALANINE LIGASE B"/>
    <property type="match status" value="1"/>
</dbReference>
<dbReference type="Gene3D" id="3.30.1490.20">
    <property type="entry name" value="ATP-grasp fold, A domain"/>
    <property type="match status" value="1"/>
</dbReference>
<comment type="pathway">
    <text evidence="13">Cell wall biogenesis; peptidoglycan biosynthesis.</text>
</comment>
<keyword evidence="5 13" id="KW-0963">Cytoplasm</keyword>
<keyword evidence="15" id="KW-0464">Manganese</keyword>
<dbReference type="InterPro" id="IPR000291">
    <property type="entry name" value="D-Ala_lig_Van_CS"/>
</dbReference>
<evidence type="ECO:0000313" key="18">
    <source>
        <dbReference type="EMBL" id="QAR34087.1"/>
    </source>
</evidence>
<keyword evidence="15" id="KW-0479">Metal-binding</keyword>
<dbReference type="PROSITE" id="PS00844">
    <property type="entry name" value="DALA_DALA_LIGASE_2"/>
    <property type="match status" value="1"/>
</dbReference>
<dbReference type="GO" id="GO:0008360">
    <property type="term" value="P:regulation of cell shape"/>
    <property type="evidence" value="ECO:0007669"/>
    <property type="project" value="UniProtKB-KW"/>
</dbReference>
<evidence type="ECO:0000256" key="7">
    <source>
        <dbReference type="ARBA" id="ARBA00022741"/>
    </source>
</evidence>
<comment type="function">
    <text evidence="13">Cell wall formation.</text>
</comment>
<evidence type="ECO:0000256" key="12">
    <source>
        <dbReference type="ARBA" id="ARBA00047614"/>
    </source>
</evidence>
<dbReference type="InterPro" id="IPR011127">
    <property type="entry name" value="Dala_Dala_lig_N"/>
</dbReference>
<comment type="subcellular location">
    <subcellularLocation>
        <location evidence="2 13">Cytoplasm</location>
    </subcellularLocation>
</comment>
<dbReference type="PANTHER" id="PTHR23132">
    <property type="entry name" value="D-ALANINE--D-ALANINE LIGASE"/>
    <property type="match status" value="1"/>
</dbReference>
<feature type="active site" evidence="14">
    <location>
        <position position="269"/>
    </location>
</feature>
<evidence type="ECO:0000256" key="9">
    <source>
        <dbReference type="ARBA" id="ARBA00022960"/>
    </source>
</evidence>
<proteinExistence type="inferred from homology"/>
<evidence type="ECO:0000256" key="16">
    <source>
        <dbReference type="PROSITE-ProRule" id="PRU00409"/>
    </source>
</evidence>
<dbReference type="GO" id="GO:0005737">
    <property type="term" value="C:cytoplasm"/>
    <property type="evidence" value="ECO:0007669"/>
    <property type="project" value="UniProtKB-SubCell"/>
</dbReference>
<dbReference type="SUPFAM" id="SSF56059">
    <property type="entry name" value="Glutathione synthetase ATP-binding domain-like"/>
    <property type="match status" value="1"/>
</dbReference>
<evidence type="ECO:0000256" key="10">
    <source>
        <dbReference type="ARBA" id="ARBA00022984"/>
    </source>
</evidence>
<dbReference type="RefSeq" id="WP_128467392.1">
    <property type="nucleotide sequence ID" value="NZ_CP035108.1"/>
</dbReference>
<feature type="active site" evidence="14">
    <location>
        <position position="139"/>
    </location>
</feature>
<feature type="binding site" evidence="15">
    <location>
        <position position="258"/>
    </location>
    <ligand>
        <name>Mg(2+)</name>
        <dbReference type="ChEBI" id="CHEBI:18420"/>
        <label>1</label>
    </ligand>
</feature>
<dbReference type="NCBIfam" id="NF002378">
    <property type="entry name" value="PRK01372.1"/>
    <property type="match status" value="1"/>
</dbReference>
<dbReference type="Pfam" id="PF07478">
    <property type="entry name" value="Dala_Dala_lig_C"/>
    <property type="match status" value="1"/>
</dbReference>
<dbReference type="Pfam" id="PF01820">
    <property type="entry name" value="Dala_Dala_lig_N"/>
    <property type="match status" value="1"/>
</dbReference>
<dbReference type="GO" id="GO:0046872">
    <property type="term" value="F:metal ion binding"/>
    <property type="evidence" value="ECO:0007669"/>
    <property type="project" value="UniProtKB-KW"/>
</dbReference>
<dbReference type="NCBIfam" id="TIGR01205">
    <property type="entry name" value="D_ala_D_alaTIGR"/>
    <property type="match status" value="1"/>
</dbReference>
<dbReference type="InterPro" id="IPR005905">
    <property type="entry name" value="D_ala_D_ala"/>
</dbReference>
<evidence type="ECO:0000256" key="15">
    <source>
        <dbReference type="PIRSR" id="PIRSR039102-3"/>
    </source>
</evidence>
<dbReference type="Gene3D" id="3.30.470.20">
    <property type="entry name" value="ATP-grasp fold, B domain"/>
    <property type="match status" value="1"/>
</dbReference>
<reference evidence="18 19" key="1">
    <citation type="submission" date="2019-01" db="EMBL/GenBank/DDBJ databases">
        <title>Geovibrio thiophilus DSM 11263, complete genome.</title>
        <authorList>
            <person name="Spring S."/>
            <person name="Bunk B."/>
            <person name="Sproer C."/>
        </authorList>
    </citation>
    <scope>NUCLEOTIDE SEQUENCE [LARGE SCALE GENOMIC DNA]</scope>
    <source>
        <strain evidence="18 19">DSM 11263</strain>
    </source>
</reference>
<dbReference type="EMBL" id="CP035108">
    <property type="protein sequence ID" value="QAR34087.1"/>
    <property type="molecule type" value="Genomic_DNA"/>
</dbReference>
<protein>
    <recommendedName>
        <fullName evidence="4 13">D-alanine--D-alanine ligase</fullName>
        <ecNumber evidence="4 13">6.3.2.4</ecNumber>
    </recommendedName>
    <alternativeName>
        <fullName evidence="13">D-Ala-D-Ala ligase</fullName>
    </alternativeName>
    <alternativeName>
        <fullName evidence="13">D-alanylalanine synthetase</fullName>
    </alternativeName>
</protein>
<feature type="binding site" evidence="15">
    <location>
        <position position="258"/>
    </location>
    <ligand>
        <name>Mg(2+)</name>
        <dbReference type="ChEBI" id="CHEBI:18420"/>
        <label>2</label>
    </ligand>
</feature>
<name>A0A410K0X8_9BACT</name>
<evidence type="ECO:0000313" key="19">
    <source>
        <dbReference type="Proteomes" id="UP000287502"/>
    </source>
</evidence>
<dbReference type="HAMAP" id="MF_00047">
    <property type="entry name" value="Dala_Dala_lig"/>
    <property type="match status" value="1"/>
</dbReference>
<dbReference type="PIRSF" id="PIRSF039102">
    <property type="entry name" value="Ddl/VanB"/>
    <property type="match status" value="1"/>
</dbReference>
<keyword evidence="8 16" id="KW-0067">ATP-binding</keyword>
<evidence type="ECO:0000256" key="14">
    <source>
        <dbReference type="PIRSR" id="PIRSR039102-1"/>
    </source>
</evidence>
<feature type="binding site" evidence="15">
    <location>
        <position position="260"/>
    </location>
    <ligand>
        <name>Mg(2+)</name>
        <dbReference type="ChEBI" id="CHEBI:18420"/>
        <label>2</label>
    </ligand>
</feature>
<gene>
    <name evidence="13" type="primary">ddl</name>
    <name evidence="18" type="ORF">EP073_11935</name>
</gene>
<comment type="similarity">
    <text evidence="3 13">Belongs to the D-alanine--D-alanine ligase family.</text>
</comment>
<dbReference type="PROSITE" id="PS00843">
    <property type="entry name" value="DALA_DALA_LIGASE_1"/>
    <property type="match status" value="1"/>
</dbReference>
<dbReference type="GO" id="GO:0009252">
    <property type="term" value="P:peptidoglycan biosynthetic process"/>
    <property type="evidence" value="ECO:0007669"/>
    <property type="project" value="UniProtKB-UniRule"/>
</dbReference>
<dbReference type="PROSITE" id="PS50975">
    <property type="entry name" value="ATP_GRASP"/>
    <property type="match status" value="1"/>
</dbReference>
<dbReference type="AlphaFoldDB" id="A0A410K0X8"/>
<dbReference type="InterPro" id="IPR016185">
    <property type="entry name" value="PreATP-grasp_dom_sf"/>
</dbReference>
<feature type="binding site" evidence="15">
    <location>
        <position position="246"/>
    </location>
    <ligand>
        <name>Mg(2+)</name>
        <dbReference type="ChEBI" id="CHEBI:18420"/>
        <label>1</label>
    </ligand>
</feature>
<keyword evidence="15" id="KW-0460">Magnesium</keyword>
<dbReference type="EC" id="6.3.2.4" evidence="4 13"/>
<evidence type="ECO:0000256" key="3">
    <source>
        <dbReference type="ARBA" id="ARBA00010871"/>
    </source>
</evidence>
<dbReference type="GO" id="GO:0008716">
    <property type="term" value="F:D-alanine-D-alanine ligase activity"/>
    <property type="evidence" value="ECO:0007669"/>
    <property type="project" value="UniProtKB-UniRule"/>
</dbReference>
<keyword evidence="9 13" id="KW-0133">Cell shape</keyword>
<dbReference type="OrthoDB" id="9813261at2"/>
<dbReference type="Gene3D" id="3.40.50.20">
    <property type="match status" value="1"/>
</dbReference>
<dbReference type="UniPathway" id="UPA00219"/>
<evidence type="ECO:0000256" key="2">
    <source>
        <dbReference type="ARBA" id="ARBA00004496"/>
    </source>
</evidence>
<comment type="cofactor">
    <cofactor evidence="1">
        <name>Mn(2+)</name>
        <dbReference type="ChEBI" id="CHEBI:29035"/>
    </cofactor>
</comment>
<dbReference type="GO" id="GO:0005524">
    <property type="term" value="F:ATP binding"/>
    <property type="evidence" value="ECO:0007669"/>
    <property type="project" value="UniProtKB-UniRule"/>
</dbReference>
<dbReference type="InterPro" id="IPR011095">
    <property type="entry name" value="Dala_Dala_lig_C"/>
</dbReference>
<evidence type="ECO:0000256" key="8">
    <source>
        <dbReference type="ARBA" id="ARBA00022840"/>
    </source>
</evidence>
<dbReference type="Proteomes" id="UP000287502">
    <property type="component" value="Chromosome"/>
</dbReference>
<keyword evidence="11 13" id="KW-0961">Cell wall biogenesis/degradation</keyword>
<comment type="cofactor">
    <cofactor evidence="15">
        <name>Mg(2+)</name>
        <dbReference type="ChEBI" id="CHEBI:18420"/>
    </cofactor>
    <cofactor evidence="15">
        <name>Mn(2+)</name>
        <dbReference type="ChEBI" id="CHEBI:29035"/>
    </cofactor>
    <text evidence="15">Binds 2 magnesium or manganese ions per subunit.</text>
</comment>
<evidence type="ECO:0000256" key="4">
    <source>
        <dbReference type="ARBA" id="ARBA00012216"/>
    </source>
</evidence>
<evidence type="ECO:0000256" key="13">
    <source>
        <dbReference type="HAMAP-Rule" id="MF_00047"/>
    </source>
</evidence>
<keyword evidence="10 13" id="KW-0573">Peptidoglycan synthesis</keyword>
<dbReference type="InterPro" id="IPR013815">
    <property type="entry name" value="ATP_grasp_subdomain_1"/>
</dbReference>
<organism evidence="18 19">
    <name type="scientific">Geovibrio thiophilus</name>
    <dbReference type="NCBI Taxonomy" id="139438"/>
    <lineage>
        <taxon>Bacteria</taxon>
        <taxon>Pseudomonadati</taxon>
        <taxon>Deferribacterota</taxon>
        <taxon>Deferribacteres</taxon>
        <taxon>Deferribacterales</taxon>
        <taxon>Geovibrionaceae</taxon>
        <taxon>Geovibrio</taxon>
    </lineage>
</organism>
<keyword evidence="6 13" id="KW-0436">Ligase</keyword>